<keyword evidence="2" id="KW-0479">Metal-binding</keyword>
<reference evidence="5 6" key="1">
    <citation type="submission" date="2014-04" db="EMBL/GenBank/DDBJ databases">
        <authorList>
            <consortium name="DOE Joint Genome Institute"/>
            <person name="Kuo A."/>
            <person name="Kohler A."/>
            <person name="Costa M.D."/>
            <person name="Nagy L.G."/>
            <person name="Floudas D."/>
            <person name="Copeland A."/>
            <person name="Barry K.W."/>
            <person name="Cichocki N."/>
            <person name="Veneault-Fourrey C."/>
            <person name="LaButti K."/>
            <person name="Lindquist E.A."/>
            <person name="Lipzen A."/>
            <person name="Lundell T."/>
            <person name="Morin E."/>
            <person name="Murat C."/>
            <person name="Sun H."/>
            <person name="Tunlid A."/>
            <person name="Henrissat B."/>
            <person name="Grigoriev I.V."/>
            <person name="Hibbett D.S."/>
            <person name="Martin F."/>
            <person name="Nordberg H.P."/>
            <person name="Cantor M.N."/>
            <person name="Hua S.X."/>
        </authorList>
    </citation>
    <scope>NUCLEOTIDE SEQUENCE [LARGE SCALE GENOMIC DNA]</scope>
    <source>
        <strain evidence="5 6">441</strain>
    </source>
</reference>
<dbReference type="Pfam" id="PF00098">
    <property type="entry name" value="zf-CCHC"/>
    <property type="match status" value="1"/>
</dbReference>
<dbReference type="OrthoDB" id="3260975at2759"/>
<dbReference type="EMBL" id="KN833923">
    <property type="protein sequence ID" value="KIK14781.1"/>
    <property type="molecule type" value="Genomic_DNA"/>
</dbReference>
<keyword evidence="2" id="KW-0863">Zinc-finger</keyword>
<protein>
    <recommendedName>
        <fullName evidence="4">CCHC-type domain-containing protein</fullName>
    </recommendedName>
</protein>
<dbReference type="InterPro" id="IPR036875">
    <property type="entry name" value="Znf_CCHC_sf"/>
</dbReference>
<dbReference type="InterPro" id="IPR001878">
    <property type="entry name" value="Znf_CCHC"/>
</dbReference>
<dbReference type="PROSITE" id="PS50158">
    <property type="entry name" value="ZF_CCHC"/>
    <property type="match status" value="1"/>
</dbReference>
<feature type="region of interest" description="Disordered" evidence="3">
    <location>
        <begin position="184"/>
        <end position="210"/>
    </location>
</feature>
<evidence type="ECO:0000256" key="2">
    <source>
        <dbReference type="PROSITE-ProRule" id="PRU00047"/>
    </source>
</evidence>
<evidence type="ECO:0000259" key="4">
    <source>
        <dbReference type="PROSITE" id="PS50158"/>
    </source>
</evidence>
<evidence type="ECO:0000313" key="6">
    <source>
        <dbReference type="Proteomes" id="UP000054018"/>
    </source>
</evidence>
<dbReference type="SUPFAM" id="SSF57756">
    <property type="entry name" value="Retrovirus zinc finger-like domains"/>
    <property type="match status" value="1"/>
</dbReference>
<dbReference type="GO" id="GO:0008270">
    <property type="term" value="F:zinc ion binding"/>
    <property type="evidence" value="ECO:0007669"/>
    <property type="project" value="UniProtKB-KW"/>
</dbReference>
<evidence type="ECO:0000256" key="1">
    <source>
        <dbReference type="ARBA" id="ARBA00022664"/>
    </source>
</evidence>
<dbReference type="SMART" id="SM00343">
    <property type="entry name" value="ZnF_C2HC"/>
    <property type="match status" value="1"/>
</dbReference>
<dbReference type="HOGENOM" id="CLU_037286_0_0_1"/>
<keyword evidence="2" id="KW-0862">Zinc</keyword>
<name>A0A0C9YDK9_9AGAM</name>
<feature type="non-terminal residue" evidence="5">
    <location>
        <position position="1"/>
    </location>
</feature>
<proteinExistence type="predicted"/>
<gene>
    <name evidence="5" type="ORF">PISMIDRAFT_116421</name>
</gene>
<dbReference type="GO" id="GO:0006397">
    <property type="term" value="P:mRNA processing"/>
    <property type="evidence" value="ECO:0007669"/>
    <property type="project" value="UniProtKB-KW"/>
</dbReference>
<dbReference type="Proteomes" id="UP000054018">
    <property type="component" value="Unassembled WGS sequence"/>
</dbReference>
<organism evidence="5 6">
    <name type="scientific">Pisolithus microcarpus 441</name>
    <dbReference type="NCBI Taxonomy" id="765257"/>
    <lineage>
        <taxon>Eukaryota</taxon>
        <taxon>Fungi</taxon>
        <taxon>Dikarya</taxon>
        <taxon>Basidiomycota</taxon>
        <taxon>Agaricomycotina</taxon>
        <taxon>Agaricomycetes</taxon>
        <taxon>Agaricomycetidae</taxon>
        <taxon>Boletales</taxon>
        <taxon>Sclerodermatineae</taxon>
        <taxon>Pisolithaceae</taxon>
        <taxon>Pisolithus</taxon>
    </lineage>
</organism>
<dbReference type="AlphaFoldDB" id="A0A0C9YDK9"/>
<feature type="compositionally biased region" description="Basic and acidic residues" evidence="3">
    <location>
        <begin position="184"/>
        <end position="204"/>
    </location>
</feature>
<keyword evidence="1" id="KW-0507">mRNA processing</keyword>
<dbReference type="GO" id="GO:0003676">
    <property type="term" value="F:nucleic acid binding"/>
    <property type="evidence" value="ECO:0007669"/>
    <property type="project" value="InterPro"/>
</dbReference>
<keyword evidence="6" id="KW-1185">Reference proteome</keyword>
<sequence length="389" mass="44027">VAAMETLKSFKGDEDDTQDPQTFLRTFNRIMRLAGVADEGEKIEALQDYITPRSEAQKWYDTLSGPQLSSWLELSRAFNKRWEPLPRAEKTQEQYQEELLEWKLEDEEVGRTKEMNGTKAWTHVVWARGALRLAEAAGVESNVGLVRMIHKKLPKVIRKLTTQKYMTFEDLTKAVKNLDIEDVQREKEDADERKKEDTDREKRILQQQKTSLADITTRLQRLTLQPPSPQTRTPTQPMAGTSARFAIQQTRNAPGAPSQLTDAQKETVRRSVNTLPHHTVDSAGWRAYQAQVAQWGRTHGEGTRVSESTPFPLKPGAAVICSGECYRCGTHGHTSRECPVPPGDTMRLDPRETAWRAMCGRVLGPYNKSTAADVRLVIADEQEKEDGSL</sequence>
<reference evidence="6" key="2">
    <citation type="submission" date="2015-01" db="EMBL/GenBank/DDBJ databases">
        <title>Evolutionary Origins and Diversification of the Mycorrhizal Mutualists.</title>
        <authorList>
            <consortium name="DOE Joint Genome Institute"/>
            <consortium name="Mycorrhizal Genomics Consortium"/>
            <person name="Kohler A."/>
            <person name="Kuo A."/>
            <person name="Nagy L.G."/>
            <person name="Floudas D."/>
            <person name="Copeland A."/>
            <person name="Barry K.W."/>
            <person name="Cichocki N."/>
            <person name="Veneault-Fourrey C."/>
            <person name="LaButti K."/>
            <person name="Lindquist E.A."/>
            <person name="Lipzen A."/>
            <person name="Lundell T."/>
            <person name="Morin E."/>
            <person name="Murat C."/>
            <person name="Riley R."/>
            <person name="Ohm R."/>
            <person name="Sun H."/>
            <person name="Tunlid A."/>
            <person name="Henrissat B."/>
            <person name="Grigoriev I.V."/>
            <person name="Hibbett D.S."/>
            <person name="Martin F."/>
        </authorList>
    </citation>
    <scope>NUCLEOTIDE SEQUENCE [LARGE SCALE GENOMIC DNA]</scope>
    <source>
        <strain evidence="6">441</strain>
    </source>
</reference>
<accession>A0A0C9YDK9</accession>
<evidence type="ECO:0000313" key="5">
    <source>
        <dbReference type="EMBL" id="KIK14781.1"/>
    </source>
</evidence>
<evidence type="ECO:0000256" key="3">
    <source>
        <dbReference type="SAM" id="MobiDB-lite"/>
    </source>
</evidence>
<feature type="domain" description="CCHC-type" evidence="4">
    <location>
        <begin position="325"/>
        <end position="339"/>
    </location>
</feature>
<dbReference type="STRING" id="765257.A0A0C9YDK9"/>